<evidence type="ECO:0000313" key="1">
    <source>
        <dbReference type="EMBL" id="RDX89818.1"/>
    </source>
</evidence>
<proteinExistence type="predicted"/>
<reference evidence="1" key="1">
    <citation type="submission" date="2018-05" db="EMBL/GenBank/DDBJ databases">
        <title>Draft genome of Mucuna pruriens seed.</title>
        <authorList>
            <person name="Nnadi N.E."/>
            <person name="Vos R."/>
            <person name="Hasami M.H."/>
            <person name="Devisetty U.K."/>
            <person name="Aguiy J.C."/>
        </authorList>
    </citation>
    <scope>NUCLEOTIDE SEQUENCE [LARGE SCALE GENOMIC DNA]</scope>
    <source>
        <strain evidence="1">JCA_2017</strain>
    </source>
</reference>
<protein>
    <submittedName>
        <fullName evidence="1">Uncharacterized protein</fullName>
    </submittedName>
</protein>
<evidence type="ECO:0000313" key="2">
    <source>
        <dbReference type="Proteomes" id="UP000257109"/>
    </source>
</evidence>
<sequence length="106" mass="12264">MIHSLATLWMTNLDLSFNLNKVQSVCDEVKLMLVHDGAREMIEKLDNMLTWIVEDARVVIVAKIFFFFCSYCKKDGHTQDRCYCLHRYSTKTTNVAQSLGSVEQII</sequence>
<name>A0A371GGX9_MUCPR</name>
<comment type="caution">
    <text evidence="1">The sequence shown here is derived from an EMBL/GenBank/DDBJ whole genome shotgun (WGS) entry which is preliminary data.</text>
</comment>
<keyword evidence="2" id="KW-1185">Reference proteome</keyword>
<feature type="non-terminal residue" evidence="1">
    <location>
        <position position="1"/>
    </location>
</feature>
<dbReference type="EMBL" id="QJKJ01005563">
    <property type="protein sequence ID" value="RDX89818.1"/>
    <property type="molecule type" value="Genomic_DNA"/>
</dbReference>
<organism evidence="1 2">
    <name type="scientific">Mucuna pruriens</name>
    <name type="common">Velvet bean</name>
    <name type="synonym">Dolichos pruriens</name>
    <dbReference type="NCBI Taxonomy" id="157652"/>
    <lineage>
        <taxon>Eukaryota</taxon>
        <taxon>Viridiplantae</taxon>
        <taxon>Streptophyta</taxon>
        <taxon>Embryophyta</taxon>
        <taxon>Tracheophyta</taxon>
        <taxon>Spermatophyta</taxon>
        <taxon>Magnoliopsida</taxon>
        <taxon>eudicotyledons</taxon>
        <taxon>Gunneridae</taxon>
        <taxon>Pentapetalae</taxon>
        <taxon>rosids</taxon>
        <taxon>fabids</taxon>
        <taxon>Fabales</taxon>
        <taxon>Fabaceae</taxon>
        <taxon>Papilionoideae</taxon>
        <taxon>50 kb inversion clade</taxon>
        <taxon>NPAAA clade</taxon>
        <taxon>indigoferoid/millettioid clade</taxon>
        <taxon>Phaseoleae</taxon>
        <taxon>Mucuna</taxon>
    </lineage>
</organism>
<accession>A0A371GGX9</accession>
<gene>
    <name evidence="1" type="ORF">CR513_28412</name>
</gene>
<dbReference type="Proteomes" id="UP000257109">
    <property type="component" value="Unassembled WGS sequence"/>
</dbReference>
<dbReference type="AlphaFoldDB" id="A0A371GGX9"/>